<dbReference type="Proteomes" id="UP001215598">
    <property type="component" value="Unassembled WGS sequence"/>
</dbReference>
<protein>
    <recommendedName>
        <fullName evidence="1">Aminoglycoside phosphotransferase domain-containing protein</fullName>
    </recommendedName>
</protein>
<gene>
    <name evidence="2" type="ORF">B0H16DRAFT_1632123</name>
</gene>
<keyword evidence="3" id="KW-1185">Reference proteome</keyword>
<dbReference type="SUPFAM" id="SSF56112">
    <property type="entry name" value="Protein kinase-like (PK-like)"/>
    <property type="match status" value="1"/>
</dbReference>
<evidence type="ECO:0000259" key="1">
    <source>
        <dbReference type="Pfam" id="PF01636"/>
    </source>
</evidence>
<evidence type="ECO:0000313" key="3">
    <source>
        <dbReference type="Proteomes" id="UP001215598"/>
    </source>
</evidence>
<comment type="caution">
    <text evidence="2">The sequence shown here is derived from an EMBL/GenBank/DDBJ whole genome shotgun (WGS) entry which is preliminary data.</text>
</comment>
<feature type="domain" description="Aminoglycoside phosphotransferase" evidence="1">
    <location>
        <begin position="9"/>
        <end position="105"/>
    </location>
</feature>
<dbReference type="Pfam" id="PF01636">
    <property type="entry name" value="APH"/>
    <property type="match status" value="1"/>
</dbReference>
<proteinExistence type="predicted"/>
<organism evidence="2 3">
    <name type="scientific">Mycena metata</name>
    <dbReference type="NCBI Taxonomy" id="1033252"/>
    <lineage>
        <taxon>Eukaryota</taxon>
        <taxon>Fungi</taxon>
        <taxon>Dikarya</taxon>
        <taxon>Basidiomycota</taxon>
        <taxon>Agaricomycotina</taxon>
        <taxon>Agaricomycetes</taxon>
        <taxon>Agaricomycetidae</taxon>
        <taxon>Agaricales</taxon>
        <taxon>Marasmiineae</taxon>
        <taxon>Mycenaceae</taxon>
        <taxon>Mycena</taxon>
    </lineage>
</organism>
<dbReference type="InterPro" id="IPR002575">
    <property type="entry name" value="Aminoglycoside_PTrfase"/>
</dbReference>
<reference evidence="2" key="1">
    <citation type="submission" date="2023-03" db="EMBL/GenBank/DDBJ databases">
        <title>Massive genome expansion in bonnet fungi (Mycena s.s.) driven by repeated elements and novel gene families across ecological guilds.</title>
        <authorList>
            <consortium name="Lawrence Berkeley National Laboratory"/>
            <person name="Harder C.B."/>
            <person name="Miyauchi S."/>
            <person name="Viragh M."/>
            <person name="Kuo A."/>
            <person name="Thoen E."/>
            <person name="Andreopoulos B."/>
            <person name="Lu D."/>
            <person name="Skrede I."/>
            <person name="Drula E."/>
            <person name="Henrissat B."/>
            <person name="Morin E."/>
            <person name="Kohler A."/>
            <person name="Barry K."/>
            <person name="LaButti K."/>
            <person name="Morin E."/>
            <person name="Salamov A."/>
            <person name="Lipzen A."/>
            <person name="Mereny Z."/>
            <person name="Hegedus B."/>
            <person name="Baldrian P."/>
            <person name="Stursova M."/>
            <person name="Weitz H."/>
            <person name="Taylor A."/>
            <person name="Grigoriev I.V."/>
            <person name="Nagy L.G."/>
            <person name="Martin F."/>
            <person name="Kauserud H."/>
        </authorList>
    </citation>
    <scope>NUCLEOTIDE SEQUENCE</scope>
    <source>
        <strain evidence="2">CBHHK182m</strain>
    </source>
</reference>
<feature type="non-terminal residue" evidence="2">
    <location>
        <position position="122"/>
    </location>
</feature>
<evidence type="ECO:0000313" key="2">
    <source>
        <dbReference type="EMBL" id="KAJ7708637.1"/>
    </source>
</evidence>
<dbReference type="EMBL" id="JARKIB010000429">
    <property type="protein sequence ID" value="KAJ7708637.1"/>
    <property type="molecule type" value="Genomic_DNA"/>
</dbReference>
<name>A0AAD7GZM7_9AGAR</name>
<dbReference type="InterPro" id="IPR011009">
    <property type="entry name" value="Kinase-like_dom_sf"/>
</dbReference>
<sequence length="122" mass="13755">MDIELEDGRSAFVRILVFGDEDPAKEEWKRARLFAELSILRWLGANAPEMPVPRILAFDETNGMLVTTLMPGLDALHAYPHLNTSAKEHSVIGWARLSVLMFRLPAPQRRFGLIENPLLSTS</sequence>
<accession>A0AAD7GZM7</accession>
<dbReference type="AlphaFoldDB" id="A0AAD7GZM7"/>